<dbReference type="OMA" id="RIICYPF"/>
<feature type="transmembrane region" description="Helical" evidence="7">
    <location>
        <begin position="278"/>
        <end position="301"/>
    </location>
</feature>
<dbReference type="Pfam" id="PF03798">
    <property type="entry name" value="TRAM_LAG1_CLN8"/>
    <property type="match status" value="1"/>
</dbReference>
<evidence type="ECO:0000313" key="10">
    <source>
        <dbReference type="Proteomes" id="UP000030762"/>
    </source>
</evidence>
<dbReference type="GO" id="GO:0046513">
    <property type="term" value="P:ceramide biosynthetic process"/>
    <property type="evidence" value="ECO:0007669"/>
    <property type="project" value="InterPro"/>
</dbReference>
<dbReference type="AlphaFoldDB" id="T0Q4K5"/>
<dbReference type="eggNOG" id="KOG1607">
    <property type="taxonomic scope" value="Eukaryota"/>
</dbReference>
<comment type="subcellular location">
    <subcellularLocation>
        <location evidence="1">Membrane</location>
        <topology evidence="1">Multi-pass membrane protein</topology>
    </subcellularLocation>
</comment>
<keyword evidence="3 7" id="KW-1133">Transmembrane helix</keyword>
<evidence type="ECO:0000256" key="3">
    <source>
        <dbReference type="ARBA" id="ARBA00022989"/>
    </source>
</evidence>
<dbReference type="InterPro" id="IPR016439">
    <property type="entry name" value="Lag1/Lac1-like"/>
</dbReference>
<dbReference type="SMART" id="SM00724">
    <property type="entry name" value="TLC"/>
    <property type="match status" value="1"/>
</dbReference>
<dbReference type="PANTHER" id="PTHR12560">
    <property type="entry name" value="LONGEVITY ASSURANCE FACTOR 1 LAG1"/>
    <property type="match status" value="1"/>
</dbReference>
<evidence type="ECO:0000256" key="7">
    <source>
        <dbReference type="SAM" id="Phobius"/>
    </source>
</evidence>
<name>T0Q4K5_SAPDV</name>
<evidence type="ECO:0000256" key="2">
    <source>
        <dbReference type="ARBA" id="ARBA00022692"/>
    </source>
</evidence>
<reference evidence="9 10" key="1">
    <citation type="submission" date="2012-04" db="EMBL/GenBank/DDBJ databases">
        <title>The Genome Sequence of Saprolegnia declina VS20.</title>
        <authorList>
            <consortium name="The Broad Institute Genome Sequencing Platform"/>
            <person name="Russ C."/>
            <person name="Nusbaum C."/>
            <person name="Tyler B."/>
            <person name="van West P."/>
            <person name="Dieguez-Uribeondo J."/>
            <person name="de Bruijn I."/>
            <person name="Tripathy S."/>
            <person name="Jiang R."/>
            <person name="Young S.K."/>
            <person name="Zeng Q."/>
            <person name="Gargeya S."/>
            <person name="Fitzgerald M."/>
            <person name="Haas B."/>
            <person name="Abouelleil A."/>
            <person name="Alvarado L."/>
            <person name="Arachchi H.M."/>
            <person name="Berlin A."/>
            <person name="Chapman S.B."/>
            <person name="Goldberg J."/>
            <person name="Griggs A."/>
            <person name="Gujja S."/>
            <person name="Hansen M."/>
            <person name="Howarth C."/>
            <person name="Imamovic A."/>
            <person name="Larimer J."/>
            <person name="McCowen C."/>
            <person name="Montmayeur A."/>
            <person name="Murphy C."/>
            <person name="Neiman D."/>
            <person name="Pearson M."/>
            <person name="Priest M."/>
            <person name="Roberts A."/>
            <person name="Saif S."/>
            <person name="Shea T."/>
            <person name="Sisk P."/>
            <person name="Sykes S."/>
            <person name="Wortman J."/>
            <person name="Nusbaum C."/>
            <person name="Birren B."/>
        </authorList>
    </citation>
    <scope>NUCLEOTIDE SEQUENCE [LARGE SCALE GENOMIC DNA]</scope>
    <source>
        <strain evidence="9 10">VS20</strain>
    </source>
</reference>
<dbReference type="OrthoDB" id="537032at2759"/>
<dbReference type="GeneID" id="19953492"/>
<evidence type="ECO:0000256" key="4">
    <source>
        <dbReference type="ARBA" id="ARBA00023136"/>
    </source>
</evidence>
<feature type="domain" description="TLC" evidence="8">
    <location>
        <begin position="83"/>
        <end position="309"/>
    </location>
</feature>
<protein>
    <recommendedName>
        <fullName evidence="8">TLC domain-containing protein</fullName>
    </recommendedName>
</protein>
<dbReference type="InterPro" id="IPR006634">
    <property type="entry name" value="TLC-dom"/>
</dbReference>
<evidence type="ECO:0000256" key="6">
    <source>
        <dbReference type="SAM" id="MobiDB-lite"/>
    </source>
</evidence>
<proteinExistence type="predicted"/>
<dbReference type="PANTHER" id="PTHR12560:SF67">
    <property type="entry name" value="TLC DOMAIN-CONTAINING PROTEIN"/>
    <property type="match status" value="1"/>
</dbReference>
<dbReference type="FunCoup" id="T0Q4K5">
    <property type="interactions" value="88"/>
</dbReference>
<dbReference type="GO" id="GO:0016020">
    <property type="term" value="C:membrane"/>
    <property type="evidence" value="ECO:0007669"/>
    <property type="project" value="UniProtKB-SubCell"/>
</dbReference>
<dbReference type="STRING" id="1156394.T0Q4K5"/>
<evidence type="ECO:0000256" key="5">
    <source>
        <dbReference type="PROSITE-ProRule" id="PRU00205"/>
    </source>
</evidence>
<feature type="transmembrane region" description="Helical" evidence="7">
    <location>
        <begin position="133"/>
        <end position="151"/>
    </location>
</feature>
<keyword evidence="4 5" id="KW-0472">Membrane</keyword>
<dbReference type="RefSeq" id="XP_008617068.1">
    <property type="nucleotide sequence ID" value="XM_008618846.1"/>
</dbReference>
<dbReference type="PROSITE" id="PS50922">
    <property type="entry name" value="TLC"/>
    <property type="match status" value="1"/>
</dbReference>
<dbReference type="InParanoid" id="T0Q4K5"/>
<dbReference type="VEuPathDB" id="FungiDB:SDRG_12765"/>
<keyword evidence="2 5" id="KW-0812">Transmembrane</keyword>
<sequence>MGRSVAAPPALLDGLLLATLCAECVSLVYILERDLLFTLLGMLLMVAVAIFAVKASFGVGGAWFSRTFLKHLGDPLKKRTTLKKFTEQSWQLAIHVSMTALELVVLADKTWWADTRSMWNPKSVTCDFPTHDYLTELLYMAQLAIWIYTAFSCKFLEEIRKDYAVMMTHHVVTIALVSWSYAQGYLPIGVLILLVHDASDIPVDLMKMANYLKLGGPRGFFLTEILFAIVLSMWFVVRLYLFPTKLINSAFWENREACMATLAEAHDLRILSFPGVPMWFGFNALLLTLFALHIWWGFLLVRLLVTVMTKTAHDTAKEEYEGTSSDDDGDDAKDKTD</sequence>
<evidence type="ECO:0000313" key="9">
    <source>
        <dbReference type="EMBL" id="EQC29516.1"/>
    </source>
</evidence>
<dbReference type="GO" id="GO:0005783">
    <property type="term" value="C:endoplasmic reticulum"/>
    <property type="evidence" value="ECO:0007669"/>
    <property type="project" value="TreeGrafter"/>
</dbReference>
<organism evidence="9 10">
    <name type="scientific">Saprolegnia diclina (strain VS20)</name>
    <dbReference type="NCBI Taxonomy" id="1156394"/>
    <lineage>
        <taxon>Eukaryota</taxon>
        <taxon>Sar</taxon>
        <taxon>Stramenopiles</taxon>
        <taxon>Oomycota</taxon>
        <taxon>Saprolegniomycetes</taxon>
        <taxon>Saprolegniales</taxon>
        <taxon>Saprolegniaceae</taxon>
        <taxon>Saprolegnia</taxon>
    </lineage>
</organism>
<dbReference type="GO" id="GO:0050291">
    <property type="term" value="F:sphingosine N-acyltransferase activity"/>
    <property type="evidence" value="ECO:0007669"/>
    <property type="project" value="InterPro"/>
</dbReference>
<feature type="transmembrane region" description="Helical" evidence="7">
    <location>
        <begin position="219"/>
        <end position="241"/>
    </location>
</feature>
<evidence type="ECO:0000256" key="1">
    <source>
        <dbReference type="ARBA" id="ARBA00004141"/>
    </source>
</evidence>
<gene>
    <name evidence="9" type="ORF">SDRG_12765</name>
</gene>
<dbReference type="Proteomes" id="UP000030762">
    <property type="component" value="Unassembled WGS sequence"/>
</dbReference>
<dbReference type="EMBL" id="JH767183">
    <property type="protein sequence ID" value="EQC29516.1"/>
    <property type="molecule type" value="Genomic_DNA"/>
</dbReference>
<keyword evidence="10" id="KW-1185">Reference proteome</keyword>
<feature type="region of interest" description="Disordered" evidence="6">
    <location>
        <begin position="316"/>
        <end position="337"/>
    </location>
</feature>
<accession>T0Q4K5</accession>
<evidence type="ECO:0000259" key="8">
    <source>
        <dbReference type="PROSITE" id="PS50922"/>
    </source>
</evidence>
<feature type="transmembrane region" description="Helical" evidence="7">
    <location>
        <begin position="36"/>
        <end position="69"/>
    </location>
</feature>